<name>A0A382M135_9ZZZZ</name>
<gene>
    <name evidence="1" type="ORF">METZ01_LOCUS294509</name>
</gene>
<reference evidence="1" key="1">
    <citation type="submission" date="2018-05" db="EMBL/GenBank/DDBJ databases">
        <authorList>
            <person name="Lanie J.A."/>
            <person name="Ng W.-L."/>
            <person name="Kazmierczak K.M."/>
            <person name="Andrzejewski T.M."/>
            <person name="Davidsen T.M."/>
            <person name="Wayne K.J."/>
            <person name="Tettelin H."/>
            <person name="Glass J.I."/>
            <person name="Rusch D."/>
            <person name="Podicherti R."/>
            <person name="Tsui H.-C.T."/>
            <person name="Winkler M.E."/>
        </authorList>
    </citation>
    <scope>NUCLEOTIDE SEQUENCE</scope>
</reference>
<proteinExistence type="predicted"/>
<accession>A0A382M135</accession>
<dbReference type="AlphaFoldDB" id="A0A382M135"/>
<evidence type="ECO:0000313" key="1">
    <source>
        <dbReference type="EMBL" id="SVC41655.1"/>
    </source>
</evidence>
<sequence length="98" mass="11182">MDEEGTKKTEKNGGSDMKKYCLIVKTESYSGITVMVDDDFDEDWDSPILKGVLKDFPIESRRSIIKGEEIEIINEGEDIKVEPEYYLNKSGNLEKVLT</sequence>
<protein>
    <submittedName>
        <fullName evidence="1">Uncharacterized protein</fullName>
    </submittedName>
</protein>
<organism evidence="1">
    <name type="scientific">marine metagenome</name>
    <dbReference type="NCBI Taxonomy" id="408172"/>
    <lineage>
        <taxon>unclassified sequences</taxon>
        <taxon>metagenomes</taxon>
        <taxon>ecological metagenomes</taxon>
    </lineage>
</organism>
<dbReference type="EMBL" id="UINC01090051">
    <property type="protein sequence ID" value="SVC41655.1"/>
    <property type="molecule type" value="Genomic_DNA"/>
</dbReference>